<proteinExistence type="predicted"/>
<name>A0A8T9QCN7_9BACT</name>
<dbReference type="InterPro" id="IPR051553">
    <property type="entry name" value="Ran_GTPase-activating"/>
</dbReference>
<dbReference type="PROSITE" id="PS00626">
    <property type="entry name" value="RCC1_2"/>
    <property type="match status" value="4"/>
</dbReference>
<dbReference type="GO" id="GO:0005085">
    <property type="term" value="F:guanyl-nucleotide exchange factor activity"/>
    <property type="evidence" value="ECO:0007669"/>
    <property type="project" value="TreeGrafter"/>
</dbReference>
<dbReference type="NCBIfam" id="TIGR04183">
    <property type="entry name" value="Por_Secre_tail"/>
    <property type="match status" value="1"/>
</dbReference>
<feature type="domain" description="RCC1-like" evidence="3">
    <location>
        <begin position="195"/>
        <end position="441"/>
    </location>
</feature>
<dbReference type="PRINTS" id="PR00633">
    <property type="entry name" value="RCCNDNSATION"/>
</dbReference>
<accession>A0A8T9QCN7</accession>
<dbReference type="SUPFAM" id="SSF50985">
    <property type="entry name" value="RCC1/BLIP-II"/>
    <property type="match status" value="2"/>
</dbReference>
<dbReference type="Proteomes" id="UP000831796">
    <property type="component" value="Chromosome"/>
</dbReference>
<dbReference type="InterPro" id="IPR058923">
    <property type="entry name" value="RCC1-like_dom"/>
</dbReference>
<dbReference type="EMBL" id="CP095046">
    <property type="protein sequence ID" value="UOQ74975.1"/>
    <property type="molecule type" value="Genomic_DNA"/>
</dbReference>
<dbReference type="Gene3D" id="2.130.10.30">
    <property type="entry name" value="Regulator of chromosome condensation 1/beta-lactamase-inhibitor protein II"/>
    <property type="match status" value="3"/>
</dbReference>
<dbReference type="AlphaFoldDB" id="A0A8T9QCN7"/>
<dbReference type="Pfam" id="PF13540">
    <property type="entry name" value="RCC1_2"/>
    <property type="match status" value="1"/>
</dbReference>
<dbReference type="PROSITE" id="PS50012">
    <property type="entry name" value="RCC1_3"/>
    <property type="match status" value="7"/>
</dbReference>
<dbReference type="InterPro" id="IPR000408">
    <property type="entry name" value="Reg_chr_condens"/>
</dbReference>
<dbReference type="KEGG" id="hcu:MUN79_10470"/>
<dbReference type="InterPro" id="IPR009091">
    <property type="entry name" value="RCC1/BLIP-II"/>
</dbReference>
<evidence type="ECO:0000256" key="1">
    <source>
        <dbReference type="ARBA" id="ARBA00022658"/>
    </source>
</evidence>
<keyword evidence="1" id="KW-0344">Guanine-nucleotide releasing factor</keyword>
<gene>
    <name evidence="4" type="ORF">MUN79_10470</name>
</gene>
<protein>
    <submittedName>
        <fullName evidence="4">T9SS type A sorting domain-containing protein</fullName>
    </submittedName>
</protein>
<dbReference type="PANTHER" id="PTHR45982:SF1">
    <property type="entry name" value="REGULATOR OF CHROMOSOME CONDENSATION"/>
    <property type="match status" value="1"/>
</dbReference>
<evidence type="ECO:0000259" key="3">
    <source>
        <dbReference type="Pfam" id="PF25390"/>
    </source>
</evidence>
<organism evidence="4 5">
    <name type="scientific">Hymenobacter cellulosilyticus</name>
    <dbReference type="NCBI Taxonomy" id="2932248"/>
    <lineage>
        <taxon>Bacteria</taxon>
        <taxon>Pseudomonadati</taxon>
        <taxon>Bacteroidota</taxon>
        <taxon>Cytophagia</taxon>
        <taxon>Cytophagales</taxon>
        <taxon>Hymenobacteraceae</taxon>
        <taxon>Hymenobacter</taxon>
    </lineage>
</organism>
<dbReference type="Pfam" id="PF00415">
    <property type="entry name" value="RCC1"/>
    <property type="match status" value="2"/>
</dbReference>
<dbReference type="PANTHER" id="PTHR45982">
    <property type="entry name" value="REGULATOR OF CHROMOSOME CONDENSATION"/>
    <property type="match status" value="1"/>
</dbReference>
<reference evidence="4" key="1">
    <citation type="submission" date="2022-04" db="EMBL/GenBank/DDBJ databases">
        <title>Hymenobacter sp. isolated from the air.</title>
        <authorList>
            <person name="Won M."/>
            <person name="Lee C.-M."/>
            <person name="Woen H.-Y."/>
            <person name="Kwon S.-W."/>
        </authorList>
    </citation>
    <scope>NUCLEOTIDE SEQUENCE</scope>
    <source>
        <strain evidence="4">5116S-3</strain>
    </source>
</reference>
<evidence type="ECO:0000256" key="2">
    <source>
        <dbReference type="ARBA" id="ARBA00022737"/>
    </source>
</evidence>
<evidence type="ECO:0000313" key="4">
    <source>
        <dbReference type="EMBL" id="UOQ74975.1"/>
    </source>
</evidence>
<evidence type="ECO:0000313" key="5">
    <source>
        <dbReference type="Proteomes" id="UP000831796"/>
    </source>
</evidence>
<dbReference type="Pfam" id="PF25390">
    <property type="entry name" value="WD40_RLD"/>
    <property type="match status" value="1"/>
</dbReference>
<sequence length="613" mass="64585">MRADGTLWAWGSNGNGQLGTGTTTREFSPVQIGTATNWTQVSTGSANTAAVRADGTLWTWGDNGTGRLGLGYETPGYVTTPQQADAALVTLSLAASRSSFSAGIRPNGVLVMWGNNNRGQLGNGTTSFTANSRPAPVGTATNWVQVSTGSSHTLAVRADGTLWAWGNNSQGRLGDGTQDDKTSPVQIGTETNWTQVSAGEYHSAALKANGTLWTWGYNVDGQLGDGTLTQRLSPVRVGTGTNWVQISAGNNHNLALQANGTLWAWGNNGGSQLGDGTTNRRSSPVQIGTETNWTQVSAGNNHSAALQANGTLWTWGFNSSGQLGDGTTTVRNAPAQLGAATWVQVSAGFYHTAALRADGTLWTWGYNTGTGQLGDGTIVEKNSPVQEVTLRTDWRQVAAGQNHTLARTSQGFGFLSTGSNNFGQLGDGTTTLSTRFDRVSPLLSVQPLPVELVQFTAQRSSPAQVQLRWATAQELNNAGFGVQKSYDGRSWQRLGFVPGQGTSTAAYRYSYSDQEAGAAYYRLVQQDNDGRESYSPVRFVAGGPVTVQLVPNPATGTVQLLGAPASTAVELLSLQGQVLRRFAAGTAPLDLQGLPAGLYLVRAGQHAVRLVVE</sequence>
<keyword evidence="2" id="KW-0677">Repeat</keyword>
<dbReference type="GO" id="GO:0005737">
    <property type="term" value="C:cytoplasm"/>
    <property type="evidence" value="ECO:0007669"/>
    <property type="project" value="TreeGrafter"/>
</dbReference>
<keyword evidence="5" id="KW-1185">Reference proteome</keyword>
<dbReference type="InterPro" id="IPR026444">
    <property type="entry name" value="Secre_tail"/>
</dbReference>